<keyword evidence="8" id="KW-0464">Manganese</keyword>
<feature type="binding site" evidence="8">
    <location>
        <position position="234"/>
    </location>
    <ligand>
        <name>Mg(2+)</name>
        <dbReference type="ChEBI" id="CHEBI:18420"/>
        <label>1</label>
    </ligand>
</feature>
<dbReference type="GO" id="GO:0006281">
    <property type="term" value="P:DNA repair"/>
    <property type="evidence" value="ECO:0007669"/>
    <property type="project" value="InterPro"/>
</dbReference>
<dbReference type="GO" id="GO:0008311">
    <property type="term" value="F:double-stranded DNA 3'-5' DNA exonuclease activity"/>
    <property type="evidence" value="ECO:0007669"/>
    <property type="project" value="UniProtKB-EC"/>
</dbReference>
<evidence type="ECO:0000256" key="9">
    <source>
        <dbReference type="PIRSR" id="PIRSR604808-3"/>
    </source>
</evidence>
<dbReference type="eggNOG" id="ENOG502S67M">
    <property type="taxonomic scope" value="Eukaryota"/>
</dbReference>
<evidence type="ECO:0000256" key="5">
    <source>
        <dbReference type="ARBA" id="ARBA00022801"/>
    </source>
</evidence>
<sequence>MSLCNLSLISLNVRGLLEKNKRSSILSYINRQKADVIFLQETHFTNDTRYVLTKEWQGPCFQSFGSNCSRGLAILIKPTLNFVLHDCNSVDSDGRTLVLNCIIEGVELCLVNIYAPNKTKERNDFFKKASIWLNCHDPINLLCGGDMNCVQNPLVDKKGGRADTALRSVTAMKNLCSKLDMCDAWRSVNPDTRQYTWRNLAQNVACRLDYWLIHKRLVENIEKCDIRPAILTDHQAVFLKLRFNRSSRGPGLFKLNVTLLEDEEYVSEVFDIIEEQKN</sequence>
<evidence type="ECO:0000259" key="10">
    <source>
        <dbReference type="Pfam" id="PF03372"/>
    </source>
</evidence>
<keyword evidence="4 8" id="KW-0479">Metal-binding</keyword>
<dbReference type="Gene3D" id="3.60.10.10">
    <property type="entry name" value="Endonuclease/exonuclease/phosphatase"/>
    <property type="match status" value="1"/>
</dbReference>
<gene>
    <name evidence="11" type="ORF">BRAFLDRAFT_199990</name>
</gene>
<evidence type="ECO:0000256" key="3">
    <source>
        <dbReference type="ARBA" id="ARBA00012115"/>
    </source>
</evidence>
<dbReference type="CDD" id="cd09076">
    <property type="entry name" value="L1-EN"/>
    <property type="match status" value="1"/>
</dbReference>
<feature type="binding site" evidence="8">
    <location>
        <position position="233"/>
    </location>
    <ligand>
        <name>Mg(2+)</name>
        <dbReference type="ChEBI" id="CHEBI:18420"/>
        <label>1</label>
    </ligand>
</feature>
<dbReference type="InParanoid" id="C3YWT8"/>
<evidence type="ECO:0000256" key="8">
    <source>
        <dbReference type="PIRSR" id="PIRSR604808-2"/>
    </source>
</evidence>
<comment type="catalytic activity">
    <reaction evidence="1">
        <text>Exonucleolytic cleavage in the 3'- to 5'-direction to yield nucleoside 5'-phosphates.</text>
        <dbReference type="EC" id="3.1.11.2"/>
    </reaction>
</comment>
<feature type="site" description="Important for catalytic activity" evidence="9">
    <location>
        <position position="209"/>
    </location>
</feature>
<evidence type="ECO:0000256" key="4">
    <source>
        <dbReference type="ARBA" id="ARBA00022723"/>
    </source>
</evidence>
<dbReference type="PANTHER" id="PTHR22748:SF26">
    <property type="entry name" value="ENDONUCLEASE_EXONUCLEASE_PHOSPHATASE DOMAIN-CONTAINING PROTEIN"/>
    <property type="match status" value="1"/>
</dbReference>
<keyword evidence="6 8" id="KW-0460">Magnesium</keyword>
<dbReference type="Pfam" id="PF03372">
    <property type="entry name" value="Exo_endo_phos"/>
    <property type="match status" value="1"/>
</dbReference>
<evidence type="ECO:0000256" key="1">
    <source>
        <dbReference type="ARBA" id="ARBA00000493"/>
    </source>
</evidence>
<comment type="similarity">
    <text evidence="2">Belongs to the DNA repair enzymes AP/ExoA family.</text>
</comment>
<feature type="site" description="Transition state stabilizer" evidence="9">
    <location>
        <position position="148"/>
    </location>
</feature>
<comment type="cofactor">
    <cofactor evidence="8">
        <name>Mg(2+)</name>
        <dbReference type="ChEBI" id="CHEBI:18420"/>
    </cofactor>
    <cofactor evidence="8">
        <name>Mn(2+)</name>
        <dbReference type="ChEBI" id="CHEBI:29035"/>
    </cofactor>
    <text evidence="8">Probably binds two magnesium or manganese ions per subunit.</text>
</comment>
<proteinExistence type="inferred from homology"/>
<feature type="domain" description="Endonuclease/exonuclease/phosphatase" evidence="10">
    <location>
        <begin position="10"/>
        <end position="234"/>
    </location>
</feature>
<feature type="active site" description="Proton donor/acceptor" evidence="7">
    <location>
        <position position="146"/>
    </location>
</feature>
<feature type="binding site" evidence="8">
    <location>
        <position position="12"/>
    </location>
    <ligand>
        <name>Mg(2+)</name>
        <dbReference type="ChEBI" id="CHEBI:18420"/>
        <label>1</label>
    </ligand>
</feature>
<dbReference type="AlphaFoldDB" id="C3YWT8"/>
<feature type="binding site" evidence="8">
    <location>
        <position position="41"/>
    </location>
    <ligand>
        <name>Mg(2+)</name>
        <dbReference type="ChEBI" id="CHEBI:18420"/>
        <label>1</label>
    </ligand>
</feature>
<organism>
    <name type="scientific">Branchiostoma floridae</name>
    <name type="common">Florida lancelet</name>
    <name type="synonym">Amphioxus</name>
    <dbReference type="NCBI Taxonomy" id="7739"/>
    <lineage>
        <taxon>Eukaryota</taxon>
        <taxon>Metazoa</taxon>
        <taxon>Chordata</taxon>
        <taxon>Cephalochordata</taxon>
        <taxon>Leptocardii</taxon>
        <taxon>Amphioxiformes</taxon>
        <taxon>Branchiostomatidae</taxon>
        <taxon>Branchiostoma</taxon>
    </lineage>
</organism>
<dbReference type="GO" id="GO:0046872">
    <property type="term" value="F:metal ion binding"/>
    <property type="evidence" value="ECO:0007669"/>
    <property type="project" value="UniProtKB-KW"/>
</dbReference>
<dbReference type="SUPFAM" id="SSF56219">
    <property type="entry name" value="DNase I-like"/>
    <property type="match status" value="1"/>
</dbReference>
<evidence type="ECO:0000256" key="6">
    <source>
        <dbReference type="ARBA" id="ARBA00022842"/>
    </source>
</evidence>
<reference evidence="11" key="1">
    <citation type="journal article" date="2008" name="Nature">
        <title>The amphioxus genome and the evolution of the chordate karyotype.</title>
        <authorList>
            <consortium name="US DOE Joint Genome Institute (JGI-PGF)"/>
            <person name="Putnam N.H."/>
            <person name="Butts T."/>
            <person name="Ferrier D.E.K."/>
            <person name="Furlong R.F."/>
            <person name="Hellsten U."/>
            <person name="Kawashima T."/>
            <person name="Robinson-Rechavi M."/>
            <person name="Shoguchi E."/>
            <person name="Terry A."/>
            <person name="Yu J.-K."/>
            <person name="Benito-Gutierrez E.L."/>
            <person name="Dubchak I."/>
            <person name="Garcia-Fernandez J."/>
            <person name="Gibson-Brown J.J."/>
            <person name="Grigoriev I.V."/>
            <person name="Horton A.C."/>
            <person name="de Jong P.J."/>
            <person name="Jurka J."/>
            <person name="Kapitonov V.V."/>
            <person name="Kohara Y."/>
            <person name="Kuroki Y."/>
            <person name="Lindquist E."/>
            <person name="Lucas S."/>
            <person name="Osoegawa K."/>
            <person name="Pennacchio L.A."/>
            <person name="Salamov A.A."/>
            <person name="Satou Y."/>
            <person name="Sauka-Spengler T."/>
            <person name="Schmutz J."/>
            <person name="Shin-I T."/>
            <person name="Toyoda A."/>
            <person name="Bronner-Fraser M."/>
            <person name="Fujiyama A."/>
            <person name="Holland L.Z."/>
            <person name="Holland P.W.H."/>
            <person name="Satoh N."/>
            <person name="Rokhsar D.S."/>
        </authorList>
    </citation>
    <scope>NUCLEOTIDE SEQUENCE [LARGE SCALE GENOMIC DNA]</scope>
    <source>
        <strain evidence="11">S238N-H82</strain>
        <tissue evidence="11">Testes</tissue>
    </source>
</reference>
<feature type="site" description="Interaction with DNA substrate" evidence="9">
    <location>
        <position position="234"/>
    </location>
</feature>
<dbReference type="InterPro" id="IPR036691">
    <property type="entry name" value="Endo/exonu/phosph_ase_sf"/>
</dbReference>
<feature type="binding site" evidence="8">
    <location>
        <position position="146"/>
    </location>
    <ligand>
        <name>Mg(2+)</name>
        <dbReference type="ChEBI" id="CHEBI:18420"/>
        <label>1</label>
    </ligand>
</feature>
<feature type="binding site" evidence="8">
    <location>
        <position position="148"/>
    </location>
    <ligand>
        <name>Mg(2+)</name>
        <dbReference type="ChEBI" id="CHEBI:18420"/>
        <label>1</label>
    </ligand>
</feature>
<dbReference type="EC" id="3.1.11.2" evidence="3"/>
<evidence type="ECO:0000256" key="2">
    <source>
        <dbReference type="ARBA" id="ARBA00007092"/>
    </source>
</evidence>
<keyword evidence="5" id="KW-0378">Hydrolase</keyword>
<accession>C3YWT8</accession>
<dbReference type="STRING" id="7739.C3YWT8"/>
<evidence type="ECO:0000256" key="7">
    <source>
        <dbReference type="PIRSR" id="PIRSR604808-1"/>
    </source>
</evidence>
<feature type="active site" evidence="7">
    <location>
        <position position="114"/>
    </location>
</feature>
<dbReference type="PANTHER" id="PTHR22748">
    <property type="entry name" value="AP ENDONUCLEASE"/>
    <property type="match status" value="1"/>
</dbReference>
<protein>
    <recommendedName>
        <fullName evidence="3">exodeoxyribonuclease III</fullName>
        <ecNumber evidence="3">3.1.11.2</ecNumber>
    </recommendedName>
</protein>
<evidence type="ECO:0000313" key="11">
    <source>
        <dbReference type="EMBL" id="EEN55332.1"/>
    </source>
</evidence>
<dbReference type="InterPro" id="IPR004808">
    <property type="entry name" value="AP_endonuc_1"/>
</dbReference>
<name>C3YWT8_BRAFL</name>
<feature type="active site" description="Proton acceptor" evidence="7">
    <location>
        <position position="234"/>
    </location>
</feature>
<dbReference type="EMBL" id="GG666561">
    <property type="protein sequence ID" value="EEN55332.1"/>
    <property type="molecule type" value="Genomic_DNA"/>
</dbReference>
<feature type="non-terminal residue" evidence="11">
    <location>
        <position position="278"/>
    </location>
</feature>
<dbReference type="InterPro" id="IPR005135">
    <property type="entry name" value="Endo/exonuclease/phosphatase"/>
</dbReference>